<reference evidence="4 5" key="1">
    <citation type="journal article" date="2023" name="Elife">
        <title>Identification of key yeast species and microbe-microbe interactions impacting larval growth of Drosophila in the wild.</title>
        <authorList>
            <person name="Mure A."/>
            <person name="Sugiura Y."/>
            <person name="Maeda R."/>
            <person name="Honda K."/>
            <person name="Sakurai N."/>
            <person name="Takahashi Y."/>
            <person name="Watada M."/>
            <person name="Katoh T."/>
            <person name="Gotoh A."/>
            <person name="Gotoh Y."/>
            <person name="Taniguchi I."/>
            <person name="Nakamura K."/>
            <person name="Hayashi T."/>
            <person name="Katayama T."/>
            <person name="Uemura T."/>
            <person name="Hattori Y."/>
        </authorList>
    </citation>
    <scope>NUCLEOTIDE SEQUENCE [LARGE SCALE GENOMIC DNA]</scope>
    <source>
        <strain evidence="4 5">SB-73</strain>
    </source>
</reference>
<dbReference type="SUPFAM" id="SSF50998">
    <property type="entry name" value="Quinoprotein alcohol dehydrogenase-like"/>
    <property type="match status" value="2"/>
</dbReference>
<gene>
    <name evidence="4" type="ORF">DASB73_013340</name>
</gene>
<evidence type="ECO:0000259" key="3">
    <source>
        <dbReference type="Pfam" id="PF25171"/>
    </source>
</evidence>
<evidence type="ECO:0000256" key="1">
    <source>
        <dbReference type="PROSITE-ProRule" id="PRU00221"/>
    </source>
</evidence>
<name>A0AAV5RGS8_STABA</name>
<proteinExistence type="predicted"/>
<evidence type="ECO:0000259" key="2">
    <source>
        <dbReference type="Pfam" id="PF04192"/>
    </source>
</evidence>
<dbReference type="Pfam" id="PF25171">
    <property type="entry name" value="Beta-prop_WDR36-Utp21_1st"/>
    <property type="match status" value="1"/>
</dbReference>
<protein>
    <submittedName>
        <fullName evidence="4">rRNA-processing protein</fullName>
    </submittedName>
</protein>
<feature type="domain" description="WDR36/Utp21 C-terminal" evidence="2">
    <location>
        <begin position="709"/>
        <end position="895"/>
    </location>
</feature>
<dbReference type="Proteomes" id="UP001362899">
    <property type="component" value="Unassembled WGS sequence"/>
</dbReference>
<dbReference type="InterPro" id="IPR007319">
    <property type="entry name" value="WDR36/Utp21_C"/>
</dbReference>
<evidence type="ECO:0000313" key="5">
    <source>
        <dbReference type="Proteomes" id="UP001362899"/>
    </source>
</evidence>
<feature type="repeat" description="WD" evidence="1">
    <location>
        <begin position="583"/>
        <end position="624"/>
    </location>
</feature>
<keyword evidence="1" id="KW-0853">WD repeat</keyword>
<dbReference type="InterPro" id="IPR059157">
    <property type="entry name" value="WDR36-Utp21_N"/>
</dbReference>
<evidence type="ECO:0000313" key="4">
    <source>
        <dbReference type="EMBL" id="GMM50376.1"/>
    </source>
</evidence>
<feature type="repeat" description="WD" evidence="1">
    <location>
        <begin position="493"/>
        <end position="534"/>
    </location>
</feature>
<accession>A0AAV5RGS8</accession>
<dbReference type="Pfam" id="PF25168">
    <property type="entry name" value="Beta-prop_WDR36-Utp21_2nd"/>
    <property type="match status" value="1"/>
</dbReference>
<dbReference type="AlphaFoldDB" id="A0AAV5RGS8"/>
<keyword evidence="5" id="KW-1185">Reference proteome</keyword>
<dbReference type="InterPro" id="IPR011047">
    <property type="entry name" value="Quinoprotein_ADH-like_sf"/>
</dbReference>
<dbReference type="EMBL" id="BTGC01000003">
    <property type="protein sequence ID" value="GMM50376.1"/>
    <property type="molecule type" value="Genomic_DNA"/>
</dbReference>
<dbReference type="GO" id="GO:0034388">
    <property type="term" value="C:Pwp2p-containing subcomplex of 90S preribosome"/>
    <property type="evidence" value="ECO:0007669"/>
    <property type="project" value="TreeGrafter"/>
</dbReference>
<dbReference type="InterPro" id="IPR015943">
    <property type="entry name" value="WD40/YVTN_repeat-like_dom_sf"/>
</dbReference>
<dbReference type="PROSITE" id="PS50082">
    <property type="entry name" value="WD_REPEATS_2"/>
    <property type="match status" value="2"/>
</dbReference>
<organism evidence="4 5">
    <name type="scientific">Starmerella bacillaris</name>
    <name type="common">Yeast</name>
    <name type="synonym">Candida zemplinina</name>
    <dbReference type="NCBI Taxonomy" id="1247836"/>
    <lineage>
        <taxon>Eukaryota</taxon>
        <taxon>Fungi</taxon>
        <taxon>Dikarya</taxon>
        <taxon>Ascomycota</taxon>
        <taxon>Saccharomycotina</taxon>
        <taxon>Dipodascomycetes</taxon>
        <taxon>Dipodascales</taxon>
        <taxon>Trichomonascaceae</taxon>
        <taxon>Starmerella</taxon>
    </lineage>
</organism>
<dbReference type="PANTHER" id="PTHR22840">
    <property type="entry name" value="WD REPEAT-CONTAINING PROTEIN 36"/>
    <property type="match status" value="1"/>
</dbReference>
<dbReference type="GO" id="GO:0006364">
    <property type="term" value="P:rRNA processing"/>
    <property type="evidence" value="ECO:0007669"/>
    <property type="project" value="InterPro"/>
</dbReference>
<dbReference type="Gene3D" id="2.130.10.10">
    <property type="entry name" value="YVTN repeat-like/Quinoprotein amine dehydrogenase"/>
    <property type="match status" value="2"/>
</dbReference>
<sequence length="896" mass="97374">MKKQKQQKSTNSGSTHLPSSRIFSPFRTVGLVSTNVPCSVSTLGDTYIVSSVVGNAVQQYDAANLHLLYMTQPQTSEPIECITTKFHDLFVAAGNDLIVYRRGRSVASTELNSQYSTDFRECKGSRKSKAISIEVFGGFVCVCYPRGVQVFKWSSKSAELVFYTSISLPSVLGSLTGMCHPPTYLNKLLIATKSCLVLVNVKTGKVIHTFNEPGYVLSGVEACPVALDIAACYGITGEISIFDLKTDSILFTLQTSEPITSISFRSDTGVDSAPLLGVGTSSGSIYFYDLQLRRRVQSFRSFSSATIGKIAFLPGQAVCVVSSGNNTLSELVFDPPLATRAVGAHRARLLRHRGGHSTPPSTLEFADAESHFLLSGSDSDSLWALSLRKDSQSRSFGKLNDKDNFGSIIAMAYSEEKSSRWETLVTAHAQSNIARCWSVSNCALAAKKTLTSVDGGIVKSVFVSSCGNFALLGSALGGVSMFNLQSGVKKAFVSASKSSIQGLALTPNNALLVTASLDGIIRFFDMTSATVISEPVKICELDLQSGSLTNLRYNSSSGLVAVSTDSSALFVIDTNTFKIVREFYGHTGAITDFDFFPNGRMLISASLDSTLRTFDIPTGQCVDAVRVKAPVVKLRISWNSEWLATAHVSGLGIQLWAIKSVYELQAVEDVVDIEMPVVSGENGVSLIDQIIETNEKTAETVGVDEERNDGLIQLSNQPKVKFTTLTNLDEIRARNKPIAAPEKPQRAPFFLTAGSNNDAMEEDTTESIEEVTHVDNINTTPVSQFSEKLRSGDLVEYLVSLPPAATDLEIRSLDLPQPDGEILAFVRLMIEALKSGRNFELVQAWISILFKSHMAELASEEFIDILAELEEAQTEAVSRVQEQQRFCAGIIQFVRY</sequence>
<dbReference type="GO" id="GO:0032040">
    <property type="term" value="C:small-subunit processome"/>
    <property type="evidence" value="ECO:0007669"/>
    <property type="project" value="InterPro"/>
</dbReference>
<comment type="caution">
    <text evidence="4">The sequence shown here is derived from an EMBL/GenBank/DDBJ whole genome shotgun (WGS) entry which is preliminary data.</text>
</comment>
<dbReference type="PROSITE" id="PS50294">
    <property type="entry name" value="WD_REPEATS_REGION"/>
    <property type="match status" value="1"/>
</dbReference>
<dbReference type="SMART" id="SM00320">
    <property type="entry name" value="WD40"/>
    <property type="match status" value="7"/>
</dbReference>
<dbReference type="Pfam" id="PF04192">
    <property type="entry name" value="Utp21"/>
    <property type="match status" value="1"/>
</dbReference>
<dbReference type="PANTHER" id="PTHR22840:SF12">
    <property type="entry name" value="WD REPEAT-CONTAINING PROTEIN 36"/>
    <property type="match status" value="1"/>
</dbReference>
<dbReference type="InterPro" id="IPR001680">
    <property type="entry name" value="WD40_rpt"/>
</dbReference>
<feature type="domain" description="WDR36/Utp21 N-terminal" evidence="3">
    <location>
        <begin position="50"/>
        <end position="334"/>
    </location>
</feature>